<dbReference type="EMBL" id="AWUE01011333">
    <property type="protein sequence ID" value="OMP10715.1"/>
    <property type="molecule type" value="Genomic_DNA"/>
</dbReference>
<keyword evidence="3" id="KW-1185">Reference proteome</keyword>
<feature type="compositionally biased region" description="Basic and acidic residues" evidence="1">
    <location>
        <begin position="40"/>
        <end position="53"/>
    </location>
</feature>
<name>A0A1R3KUG8_9ROSI</name>
<proteinExistence type="predicted"/>
<evidence type="ECO:0000313" key="3">
    <source>
        <dbReference type="Proteomes" id="UP000187203"/>
    </source>
</evidence>
<accession>A0A1R3KUG8</accession>
<dbReference type="Proteomes" id="UP000187203">
    <property type="component" value="Unassembled WGS sequence"/>
</dbReference>
<feature type="region of interest" description="Disordered" evidence="1">
    <location>
        <begin position="31"/>
        <end position="53"/>
    </location>
</feature>
<gene>
    <name evidence="2" type="ORF">COLO4_04332</name>
</gene>
<sequence>MSSDLQIPPSDELELQRVYFESVWFYSRGSVNQENGNQMGRERIREEDGDVEK</sequence>
<comment type="caution">
    <text evidence="2">The sequence shown here is derived from an EMBL/GenBank/DDBJ whole genome shotgun (WGS) entry which is preliminary data.</text>
</comment>
<evidence type="ECO:0000313" key="2">
    <source>
        <dbReference type="EMBL" id="OMP10715.1"/>
    </source>
</evidence>
<reference evidence="3" key="1">
    <citation type="submission" date="2013-09" db="EMBL/GenBank/DDBJ databases">
        <title>Corchorus olitorius genome sequencing.</title>
        <authorList>
            <person name="Alam M."/>
            <person name="Haque M.S."/>
            <person name="Islam M.S."/>
            <person name="Emdad E.M."/>
            <person name="Islam M.M."/>
            <person name="Ahmed B."/>
            <person name="Halim A."/>
            <person name="Hossen Q.M.M."/>
            <person name="Hossain M.Z."/>
            <person name="Ahmed R."/>
            <person name="Khan M.M."/>
            <person name="Islam R."/>
            <person name="Rashid M.M."/>
            <person name="Khan S.A."/>
            <person name="Rahman M.S."/>
            <person name="Alam M."/>
            <person name="Yahiya A.S."/>
            <person name="Khan M.S."/>
            <person name="Azam M.S."/>
            <person name="Haque T."/>
            <person name="Lashkar M.Z.H."/>
            <person name="Akhand A.I."/>
            <person name="Morshed G."/>
            <person name="Roy S."/>
            <person name="Uddin K.S."/>
            <person name="Rabeya T."/>
            <person name="Hossain A.S."/>
            <person name="Chowdhury A."/>
            <person name="Snigdha A.R."/>
            <person name="Mortoza M.S."/>
            <person name="Matin S.A."/>
            <person name="Hoque S.M.E."/>
            <person name="Islam M.K."/>
            <person name="Roy D.K."/>
            <person name="Haider R."/>
            <person name="Moosa M.M."/>
            <person name="Elias S.M."/>
            <person name="Hasan A.M."/>
            <person name="Jahan S."/>
            <person name="Shafiuddin M."/>
            <person name="Mahmood N."/>
            <person name="Shommy N.S."/>
        </authorList>
    </citation>
    <scope>NUCLEOTIDE SEQUENCE [LARGE SCALE GENOMIC DNA]</scope>
    <source>
        <strain evidence="3">cv. O-4</strain>
    </source>
</reference>
<dbReference type="AlphaFoldDB" id="A0A1R3KUG8"/>
<evidence type="ECO:0000256" key="1">
    <source>
        <dbReference type="SAM" id="MobiDB-lite"/>
    </source>
</evidence>
<organism evidence="2 3">
    <name type="scientific">Corchorus olitorius</name>
    <dbReference type="NCBI Taxonomy" id="93759"/>
    <lineage>
        <taxon>Eukaryota</taxon>
        <taxon>Viridiplantae</taxon>
        <taxon>Streptophyta</taxon>
        <taxon>Embryophyta</taxon>
        <taxon>Tracheophyta</taxon>
        <taxon>Spermatophyta</taxon>
        <taxon>Magnoliopsida</taxon>
        <taxon>eudicotyledons</taxon>
        <taxon>Gunneridae</taxon>
        <taxon>Pentapetalae</taxon>
        <taxon>rosids</taxon>
        <taxon>malvids</taxon>
        <taxon>Malvales</taxon>
        <taxon>Malvaceae</taxon>
        <taxon>Grewioideae</taxon>
        <taxon>Apeibeae</taxon>
        <taxon>Corchorus</taxon>
    </lineage>
</organism>
<protein>
    <submittedName>
        <fullName evidence="2">Uncharacterized protein</fullName>
    </submittedName>
</protein>